<dbReference type="PROSITE" id="PS00216">
    <property type="entry name" value="SUGAR_TRANSPORT_1"/>
    <property type="match status" value="1"/>
</dbReference>
<evidence type="ECO:0000313" key="8">
    <source>
        <dbReference type="EMBL" id="KAH0566249.1"/>
    </source>
</evidence>
<feature type="transmembrane region" description="Helical" evidence="6">
    <location>
        <begin position="376"/>
        <end position="397"/>
    </location>
</feature>
<dbReference type="InterPro" id="IPR005828">
    <property type="entry name" value="MFS_sugar_transport-like"/>
</dbReference>
<dbReference type="Pfam" id="PF00083">
    <property type="entry name" value="Sugar_tr"/>
    <property type="match status" value="1"/>
</dbReference>
<keyword evidence="3 6" id="KW-0812">Transmembrane</keyword>
<feature type="transmembrane region" description="Helical" evidence="6">
    <location>
        <begin position="161"/>
        <end position="183"/>
    </location>
</feature>
<comment type="caution">
    <text evidence="8">The sequence shown here is derived from an EMBL/GenBank/DDBJ whole genome shotgun (WGS) entry which is preliminary data.</text>
</comment>
<feature type="transmembrane region" description="Helical" evidence="6">
    <location>
        <begin position="195"/>
        <end position="214"/>
    </location>
</feature>
<accession>A0A9P8LIV5</accession>
<feature type="transmembrane region" description="Helical" evidence="6">
    <location>
        <begin position="441"/>
        <end position="460"/>
    </location>
</feature>
<dbReference type="PANTHER" id="PTHR48022:SF51">
    <property type="entry name" value="ALPHA-GLUCOSIDE TRANSPORTER, PUTATIVE (AFU_ORTHOLOGUE AFUA_6G11920)-RELATED"/>
    <property type="match status" value="1"/>
</dbReference>
<dbReference type="Proteomes" id="UP000750711">
    <property type="component" value="Unassembled WGS sequence"/>
</dbReference>
<organism evidence="8 9">
    <name type="scientific">Trichoglossum hirsutum</name>
    <dbReference type="NCBI Taxonomy" id="265104"/>
    <lineage>
        <taxon>Eukaryota</taxon>
        <taxon>Fungi</taxon>
        <taxon>Dikarya</taxon>
        <taxon>Ascomycota</taxon>
        <taxon>Pezizomycotina</taxon>
        <taxon>Geoglossomycetes</taxon>
        <taxon>Geoglossales</taxon>
        <taxon>Geoglossaceae</taxon>
        <taxon>Trichoglossum</taxon>
    </lineage>
</organism>
<evidence type="ECO:0000259" key="7">
    <source>
        <dbReference type="PROSITE" id="PS50850"/>
    </source>
</evidence>
<dbReference type="Gene3D" id="1.20.1250.20">
    <property type="entry name" value="MFS general substrate transporter like domains"/>
    <property type="match status" value="1"/>
</dbReference>
<evidence type="ECO:0000256" key="1">
    <source>
        <dbReference type="ARBA" id="ARBA00004141"/>
    </source>
</evidence>
<dbReference type="InterPro" id="IPR005829">
    <property type="entry name" value="Sugar_transporter_CS"/>
</dbReference>
<reference evidence="8" key="1">
    <citation type="submission" date="2021-03" db="EMBL/GenBank/DDBJ databases">
        <title>Comparative genomics and phylogenomic investigation of the class Geoglossomycetes provide insights into ecological specialization and systematics.</title>
        <authorList>
            <person name="Melie T."/>
            <person name="Pirro S."/>
            <person name="Miller A.N."/>
            <person name="Quandt A."/>
        </authorList>
    </citation>
    <scope>NUCLEOTIDE SEQUENCE</scope>
    <source>
        <strain evidence="8">CAQ_001_2017</strain>
    </source>
</reference>
<dbReference type="PANTHER" id="PTHR48022">
    <property type="entry name" value="PLASTIDIC GLUCOSE TRANSPORTER 4"/>
    <property type="match status" value="1"/>
</dbReference>
<feature type="transmembrane region" description="Helical" evidence="6">
    <location>
        <begin position="136"/>
        <end position="155"/>
    </location>
</feature>
<feature type="transmembrane region" description="Helical" evidence="6">
    <location>
        <begin position="346"/>
        <end position="367"/>
    </location>
</feature>
<feature type="transmembrane region" description="Helical" evidence="6">
    <location>
        <begin position="226"/>
        <end position="247"/>
    </location>
</feature>
<protein>
    <recommendedName>
        <fullName evidence="7">Major facilitator superfamily (MFS) profile domain-containing protein</fullName>
    </recommendedName>
</protein>
<dbReference type="InterPro" id="IPR050360">
    <property type="entry name" value="MFS_Sugar_Transporters"/>
</dbReference>
<dbReference type="PROSITE" id="PS00217">
    <property type="entry name" value="SUGAR_TRANSPORT_2"/>
    <property type="match status" value="1"/>
</dbReference>
<name>A0A9P8LIV5_9PEZI</name>
<comment type="similarity">
    <text evidence="2">Belongs to the major facilitator superfamily. Sugar transporter (TC 2.A.1.1) family.</text>
</comment>
<keyword evidence="5 6" id="KW-0472">Membrane</keyword>
<feature type="transmembrane region" description="Helical" evidence="6">
    <location>
        <begin position="409"/>
        <end position="429"/>
    </location>
</feature>
<evidence type="ECO:0000313" key="9">
    <source>
        <dbReference type="Proteomes" id="UP000750711"/>
    </source>
</evidence>
<dbReference type="SUPFAM" id="SSF103473">
    <property type="entry name" value="MFS general substrate transporter"/>
    <property type="match status" value="1"/>
</dbReference>
<evidence type="ECO:0000256" key="5">
    <source>
        <dbReference type="ARBA" id="ARBA00023136"/>
    </source>
</evidence>
<dbReference type="EMBL" id="JAGHQM010000021">
    <property type="protein sequence ID" value="KAH0566249.1"/>
    <property type="molecule type" value="Genomic_DNA"/>
</dbReference>
<evidence type="ECO:0000256" key="3">
    <source>
        <dbReference type="ARBA" id="ARBA00022692"/>
    </source>
</evidence>
<dbReference type="GO" id="GO:0005351">
    <property type="term" value="F:carbohydrate:proton symporter activity"/>
    <property type="evidence" value="ECO:0007669"/>
    <property type="project" value="TreeGrafter"/>
</dbReference>
<dbReference type="PROSITE" id="PS50850">
    <property type="entry name" value="MFS"/>
    <property type="match status" value="1"/>
</dbReference>
<proteinExistence type="inferred from homology"/>
<feature type="domain" description="Major facilitator superfamily (MFS) profile" evidence="7">
    <location>
        <begin position="61"/>
        <end position="496"/>
    </location>
</feature>
<gene>
    <name evidence="8" type="ORF">GP486_000347</name>
</gene>
<keyword evidence="4 6" id="KW-1133">Transmembrane helix</keyword>
<dbReference type="FunFam" id="1.20.1250.20:FF:000078">
    <property type="entry name" value="MFS maltose transporter, putative"/>
    <property type="match status" value="1"/>
</dbReference>
<dbReference type="GO" id="GO:0016020">
    <property type="term" value="C:membrane"/>
    <property type="evidence" value="ECO:0007669"/>
    <property type="project" value="UniProtKB-SubCell"/>
</dbReference>
<feature type="transmembrane region" description="Helical" evidence="6">
    <location>
        <begin position="58"/>
        <end position="74"/>
    </location>
</feature>
<feature type="transmembrane region" description="Helical" evidence="6">
    <location>
        <begin position="106"/>
        <end position="129"/>
    </location>
</feature>
<feature type="transmembrane region" description="Helical" evidence="6">
    <location>
        <begin position="311"/>
        <end position="334"/>
    </location>
</feature>
<evidence type="ECO:0000256" key="4">
    <source>
        <dbReference type="ARBA" id="ARBA00022989"/>
    </source>
</evidence>
<sequence>MADTPVSKESIIEVTPVETVYNATKELPPAGSKTQLASRVEDDRSASTWAVLKENPRIVFWGSFTLFTCVLWGYDGLAGNIVVGIPQFRQDFGVEYQHQWVIPAQWLLGFNGGGMASMFFGGLFAGWLLDKVGRRLSLALACVVSIGGVSAQYVAGRPAVFLVGKMITGFSLGLFLTIAPAYISEISPTILRGAFLASVNFSIVLGQLLAQLVLKGASFHPGNKVYKILFAVQWGFSGLTLLGVAFMPESPWWLIHRGEHERARDALRRLHRHGAVEQRLREISETITESLSGEKAKYADCFHGTDLRRTLIAMAVFVIQPLSGGPFVTGYQTYYLQLAGLPVGQTYTVTCANYAVMLIGNCIGMYLCERTGRRPAMLWGSFGLTILLIFIGVLGSIPVHATLVLSNKAYLRIWKAVIGVIIAFTLPYMINPDKANMGAKICFVFLAFMIPLDIWSFYGFPELKGRSYMELDFLFHAGVKTRSFSKYIIPPPSSNC</sequence>
<evidence type="ECO:0000256" key="2">
    <source>
        <dbReference type="ARBA" id="ARBA00010992"/>
    </source>
</evidence>
<dbReference type="AlphaFoldDB" id="A0A9P8LIV5"/>
<comment type="subcellular location">
    <subcellularLocation>
        <location evidence="1">Membrane</location>
        <topology evidence="1">Multi-pass membrane protein</topology>
    </subcellularLocation>
</comment>
<evidence type="ECO:0000256" key="6">
    <source>
        <dbReference type="SAM" id="Phobius"/>
    </source>
</evidence>
<dbReference type="InterPro" id="IPR020846">
    <property type="entry name" value="MFS_dom"/>
</dbReference>
<dbReference type="InterPro" id="IPR036259">
    <property type="entry name" value="MFS_trans_sf"/>
</dbReference>
<keyword evidence="9" id="KW-1185">Reference proteome</keyword>